<dbReference type="InterPro" id="IPR036844">
    <property type="entry name" value="Hint_dom_sf"/>
</dbReference>
<dbReference type="GO" id="GO:0005509">
    <property type="term" value="F:calcium ion binding"/>
    <property type="evidence" value="ECO:0007669"/>
    <property type="project" value="InterPro"/>
</dbReference>
<dbReference type="OrthoDB" id="6305173at2"/>
<keyword evidence="2" id="KW-0964">Secreted</keyword>
<dbReference type="SUPFAM" id="SSF51294">
    <property type="entry name" value="Hedgehog/intein (Hint) domain"/>
    <property type="match status" value="1"/>
</dbReference>
<evidence type="ECO:0000259" key="3">
    <source>
        <dbReference type="Pfam" id="PF13403"/>
    </source>
</evidence>
<dbReference type="PRINTS" id="PR00313">
    <property type="entry name" value="CABNDNGRPT"/>
</dbReference>
<sequence length="944" mass="96890">MPTYNVNIYDVNPATLFGTSSGSTAVYSGAAALGSAVITDNQTGTNGTGLDDDSRGENATATVTMNGTTTTNSVQAERVWTVTDTATGETFQVVQFTVGSGWGARNYTLSEQPLIAGHEYEVVSYSNDPDMGTSNDGFSYADYSDGVVTGSAGNDVIDKNYTGDTQGDQIDSVSESDVMFHWSNANGSNGSYSDDVGGVTVTATVTNDGRMTGNQINTSTAQYVANGETYGTNSSLNVTGNGNGNTATIVIDFETADGSQANSEVENVSFRLNDVDSGSFSDVLSVTAFDAEGNALAVTLTAGGSDTVNGNTVTGNGGLNDPDQLAGSVLVEIDGAVSYIVIDYNNGGSGAQTVYVSDIAFTSIYESFDDVVNAGDGDDFIDPGLGDDIVNAGAGNDTIMGGQGADTMHGGTGQDTIDYSNSASGVNVDLGAGTFSGGDAEGDSGTGIDGLIGSDYDDTLIGFDGESKATDGSGYTNIFYGGAGNDYLDGKGGDDQLYGGDGNDQIYGGTGNDYIEGGAGDDWIMFGEGADVVYGGDGNDTIDDAPGVDTGDYEDFVDAGAGDDVVFTGGGGDTIYGGTGNDQLHGEDGDDLIYGGADDDRIWGDGGNDTIYGDSGNDIIDAGDGDDIVYGGEGDDLIGGGSGNDTIYGGDGNDGMSGGAGYDTLDGGAGDDQMLVGSGDTATGGAGNDIFYIDGDTLDGATINIYGGEEDETSGDVLNFNGTLAGPVTYTSEDTITPGRSGYATLIDGTVVNFSNIESVICFTAGTRIATPFGPRPIEDLVIGDLVLTRDHGPQPLRWIGSRSLTATAALAPIEIAQGTLGNARVLRVSPEHRMLVTGWRAELLFGEPEVFVAAKHLINDANVRPCHGGEVTYLHMMFDQHEVVFAEGAAAESFHPGGMAMDTLDEMERAEFFSIFPELRALPNSHGPLARRCLKRHEAALLA</sequence>
<feature type="domain" description="Hedgehog/Intein (Hint)" evidence="3">
    <location>
        <begin position="761"/>
        <end position="898"/>
    </location>
</feature>
<reference evidence="4 5" key="1">
    <citation type="submission" date="2017-03" db="EMBL/GenBank/DDBJ databases">
        <authorList>
            <person name="Afonso C.L."/>
            <person name="Miller P.J."/>
            <person name="Scott M.A."/>
            <person name="Spackman E."/>
            <person name="Goraichik I."/>
            <person name="Dimitrov K.M."/>
            <person name="Suarez D.L."/>
            <person name="Swayne D.E."/>
        </authorList>
    </citation>
    <scope>NUCLEOTIDE SEQUENCE [LARGE SCALE GENOMIC DNA]</scope>
    <source>
        <strain evidence="4 5">CECT 8620</strain>
    </source>
</reference>
<keyword evidence="5" id="KW-1185">Reference proteome</keyword>
<dbReference type="PROSITE" id="PS00330">
    <property type="entry name" value="HEMOLYSIN_CALCIUM"/>
    <property type="match status" value="4"/>
</dbReference>
<gene>
    <name evidence="4" type="primary">cya_1</name>
    <name evidence="4" type="ORF">AQS8620_01173</name>
</gene>
<dbReference type="Gene3D" id="2.170.16.10">
    <property type="entry name" value="Hedgehog/Intein (Hint) domain"/>
    <property type="match status" value="1"/>
</dbReference>
<proteinExistence type="predicted"/>
<dbReference type="InterPro" id="IPR028992">
    <property type="entry name" value="Hedgehog/Intein_dom"/>
</dbReference>
<name>A0A1Y5SCQ5_9RHOB</name>
<dbReference type="InterPro" id="IPR050557">
    <property type="entry name" value="RTX_toxin/Mannuronan_C5-epim"/>
</dbReference>
<dbReference type="InterPro" id="IPR006141">
    <property type="entry name" value="Intein_N"/>
</dbReference>
<dbReference type="EMBL" id="FWFS01000004">
    <property type="protein sequence ID" value="SLN34940.1"/>
    <property type="molecule type" value="Genomic_DNA"/>
</dbReference>
<dbReference type="Pfam" id="PF00353">
    <property type="entry name" value="HemolysinCabind"/>
    <property type="match status" value="5"/>
</dbReference>
<evidence type="ECO:0000256" key="2">
    <source>
        <dbReference type="ARBA" id="ARBA00022525"/>
    </source>
</evidence>
<dbReference type="PANTHER" id="PTHR38340">
    <property type="entry name" value="S-LAYER PROTEIN"/>
    <property type="match status" value="1"/>
</dbReference>
<dbReference type="PANTHER" id="PTHR38340:SF1">
    <property type="entry name" value="S-LAYER PROTEIN"/>
    <property type="match status" value="1"/>
</dbReference>
<protein>
    <submittedName>
        <fullName evidence="4">Bifunctional hemolysin/adenylate cyclase</fullName>
    </submittedName>
</protein>
<dbReference type="Proteomes" id="UP000193862">
    <property type="component" value="Unassembled WGS sequence"/>
</dbReference>
<dbReference type="SUPFAM" id="SSF51120">
    <property type="entry name" value="beta-Roll"/>
    <property type="match status" value="4"/>
</dbReference>
<dbReference type="GO" id="GO:0005576">
    <property type="term" value="C:extracellular region"/>
    <property type="evidence" value="ECO:0007669"/>
    <property type="project" value="UniProtKB-SubCell"/>
</dbReference>
<dbReference type="Gene3D" id="2.150.10.10">
    <property type="entry name" value="Serralysin-like metalloprotease, C-terminal"/>
    <property type="match status" value="5"/>
</dbReference>
<dbReference type="GO" id="GO:0016539">
    <property type="term" value="P:intein-mediated protein splicing"/>
    <property type="evidence" value="ECO:0007669"/>
    <property type="project" value="InterPro"/>
</dbReference>
<evidence type="ECO:0000313" key="5">
    <source>
        <dbReference type="Proteomes" id="UP000193862"/>
    </source>
</evidence>
<dbReference type="PROSITE" id="PS50817">
    <property type="entry name" value="INTEIN_N_TER"/>
    <property type="match status" value="1"/>
</dbReference>
<dbReference type="InterPro" id="IPR018511">
    <property type="entry name" value="Hemolysin-typ_Ca-bd_CS"/>
</dbReference>
<dbReference type="Pfam" id="PF13403">
    <property type="entry name" value="Hint_2"/>
    <property type="match status" value="1"/>
</dbReference>
<comment type="subcellular location">
    <subcellularLocation>
        <location evidence="1">Secreted</location>
    </subcellularLocation>
</comment>
<dbReference type="AlphaFoldDB" id="A0A1Y5SCQ5"/>
<evidence type="ECO:0000313" key="4">
    <source>
        <dbReference type="EMBL" id="SLN34940.1"/>
    </source>
</evidence>
<dbReference type="InterPro" id="IPR001343">
    <property type="entry name" value="Hemolysn_Ca-bd"/>
</dbReference>
<organism evidence="4 5">
    <name type="scientific">Aquimixticola soesokkakensis</name>
    <dbReference type="NCBI Taxonomy" id="1519096"/>
    <lineage>
        <taxon>Bacteria</taxon>
        <taxon>Pseudomonadati</taxon>
        <taxon>Pseudomonadota</taxon>
        <taxon>Alphaproteobacteria</taxon>
        <taxon>Rhodobacterales</taxon>
        <taxon>Paracoccaceae</taxon>
        <taxon>Aquimixticola</taxon>
    </lineage>
</organism>
<dbReference type="RefSeq" id="WP_085835924.1">
    <property type="nucleotide sequence ID" value="NZ_FWFS01000004.1"/>
</dbReference>
<evidence type="ECO:0000256" key="1">
    <source>
        <dbReference type="ARBA" id="ARBA00004613"/>
    </source>
</evidence>
<dbReference type="InterPro" id="IPR011049">
    <property type="entry name" value="Serralysin-like_metalloprot_C"/>
</dbReference>
<accession>A0A1Y5SCQ5</accession>